<reference evidence="1" key="2">
    <citation type="submission" date="2014-03" db="EMBL/GenBank/DDBJ databases">
        <title>The whipworm genome and dual-species transcriptomics of an intimate host-pathogen interaction.</title>
        <authorList>
            <person name="Foth B.J."/>
            <person name="Tsai I.J."/>
            <person name="Reid A.J."/>
            <person name="Bancroft A.J."/>
            <person name="Nichol S."/>
            <person name="Tracey A."/>
            <person name="Holroyd N."/>
            <person name="Cotton J.A."/>
            <person name="Stanley E.J."/>
            <person name="Zarowiecki M."/>
            <person name="Liu J.Z."/>
            <person name="Huckvale T."/>
            <person name="Cooper P.J."/>
            <person name="Grencis R.K."/>
            <person name="Berriman M."/>
        </authorList>
    </citation>
    <scope>NUCLEOTIDE SEQUENCE [LARGE SCALE GENOMIC DNA]</scope>
    <source>
        <strain evidence="1">Edinburgh</strain>
    </source>
</reference>
<evidence type="ECO:0000313" key="1">
    <source>
        <dbReference type="Proteomes" id="UP000046395"/>
    </source>
</evidence>
<evidence type="ECO:0000313" key="3">
    <source>
        <dbReference type="WBParaSite" id="TMUE_1000004023.2"/>
    </source>
</evidence>
<protein>
    <submittedName>
        <fullName evidence="2 3">Uncharacterized protein</fullName>
    </submittedName>
</protein>
<reference evidence="2" key="3">
    <citation type="submission" date="2019-12" db="UniProtKB">
        <authorList>
            <consortium name="WormBaseParasite"/>
        </authorList>
    </citation>
    <scope>IDENTIFICATION</scope>
</reference>
<proteinExistence type="predicted"/>
<accession>A0A5S6QA09</accession>
<dbReference type="WBParaSite" id="TMUE_1000004023.2">
    <property type="protein sequence ID" value="TMUE_1000004023.2"/>
    <property type="gene ID" value="WBGene00290477"/>
</dbReference>
<dbReference type="AlphaFoldDB" id="A0A5S6QA09"/>
<dbReference type="WBParaSite" id="TMUE_1000004023.1">
    <property type="protein sequence ID" value="TMUE_1000004023.1"/>
    <property type="gene ID" value="WBGene00290477"/>
</dbReference>
<evidence type="ECO:0000313" key="2">
    <source>
        <dbReference type="WBParaSite" id="TMUE_1000004023.1"/>
    </source>
</evidence>
<name>A0A5S6QA09_TRIMR</name>
<reference evidence="1" key="1">
    <citation type="submission" date="2013-11" db="EMBL/GenBank/DDBJ databases">
        <authorList>
            <person name="Aslett M."/>
        </authorList>
    </citation>
    <scope>NUCLEOTIDE SEQUENCE [LARGE SCALE GENOMIC DNA]</scope>
    <source>
        <strain evidence="1">Edinburgh</strain>
    </source>
</reference>
<sequence>MVVDKKWMNGGSRLAKRRRQRQCCIRVSRFSTEGPLRRAKGRVNEPAASAVELLLDNILRLVAPWVAVVTSDCHWGTSDLGEI</sequence>
<dbReference type="Proteomes" id="UP000046395">
    <property type="component" value="Unassembled WGS sequence"/>
</dbReference>
<keyword evidence="1" id="KW-1185">Reference proteome</keyword>
<organism evidence="1 2">
    <name type="scientific">Trichuris muris</name>
    <name type="common">Mouse whipworm</name>
    <dbReference type="NCBI Taxonomy" id="70415"/>
    <lineage>
        <taxon>Eukaryota</taxon>
        <taxon>Metazoa</taxon>
        <taxon>Ecdysozoa</taxon>
        <taxon>Nematoda</taxon>
        <taxon>Enoplea</taxon>
        <taxon>Dorylaimia</taxon>
        <taxon>Trichinellida</taxon>
        <taxon>Trichuridae</taxon>
        <taxon>Trichuris</taxon>
    </lineage>
</organism>